<feature type="domain" description="EF-hand" evidence="5">
    <location>
        <begin position="595"/>
        <end position="630"/>
    </location>
</feature>
<feature type="region of interest" description="Disordered" evidence="4">
    <location>
        <begin position="455"/>
        <end position="475"/>
    </location>
</feature>
<dbReference type="InterPro" id="IPR036770">
    <property type="entry name" value="Ankyrin_rpt-contain_sf"/>
</dbReference>
<dbReference type="PROSITE" id="PS50088">
    <property type="entry name" value="ANK_REPEAT"/>
    <property type="match status" value="4"/>
</dbReference>
<sequence>DGPLRFAARGGHLEVVQVLLAAGASVEAKNQNGDEPLALAAFDGHLEVVQVLLAAGASVEAKNDNGLTPLLVAAEWSHTAVVEELLAAGAAVDAVDSSGRTPLHGAARNGRAAAVERLLAAGAAVDAVDSEGKTPYDYAKQYGRRKVMGVLDPVFVALLSGRSCRCNSAHETVQDLKEEAERKLGTTIEHLIGPDMQPLNGAMTLQETNILPGNTLTAVLDPVVLKDFGHGISMKTAQSVFDEYGPRMEVLADWKDLKDPSSLEEVLPPGHVALSQLVRLSPEDVTFPKPVEVEMPLCVGAESVWRSSATGWERLLGAKFSDGRVVVALSHFCDVVATGPCGLKAVGFIDPHGANGKVALLHVACESCQNSLEQLCSDADMLGSFKKCGPSVPLGTYRHDEVLQLRQGQEAMNMRVRFHRMPQISRKLVADSASHFSVEIEGDDHQFEELRSEAATNATASNPTASDLQSAPTTSQAMPAAAMTSDVPMAQERPERGHLLLSGRFNSDTVIDYMKAVKRRLEERRIPVYMVQAQVGQSFAELTRIGLGRAKGMVAFCTSEYGNSTFMAKDGPDTSAGHPRCETSNFGIHAVLTLADYAGVEAIFQHLDPTGSGTLGKEELLSILSGLGVSDQESSLLTFKFQLWGDFLSHSDKTCPMFLRNTLKDGKEVEGQWAVLRQDVQTELNISEPNDLGSKVEAEDWRSGGSCFHWDPQGTKFHRVEKYSRGRVGAVGGDILQAAKEGNVGAVRRLLQVDPQSLEQVDEDGGHLRRDRLE</sequence>
<dbReference type="Gene3D" id="1.25.40.20">
    <property type="entry name" value="Ankyrin repeat-containing domain"/>
    <property type="match status" value="2"/>
</dbReference>
<dbReference type="InterPro" id="IPR050663">
    <property type="entry name" value="Ankyrin-SOCS_Box"/>
</dbReference>
<dbReference type="Pfam" id="PF12796">
    <property type="entry name" value="Ank_2"/>
    <property type="match status" value="1"/>
</dbReference>
<reference evidence="6" key="1">
    <citation type="submission" date="2022-10" db="EMBL/GenBank/DDBJ databases">
        <authorList>
            <person name="Chen Y."/>
            <person name="Dougan E. K."/>
            <person name="Chan C."/>
            <person name="Rhodes N."/>
            <person name="Thang M."/>
        </authorList>
    </citation>
    <scope>NUCLEOTIDE SEQUENCE</scope>
</reference>
<dbReference type="InterPro" id="IPR002110">
    <property type="entry name" value="Ankyrin_rpt"/>
</dbReference>
<evidence type="ECO:0000256" key="1">
    <source>
        <dbReference type="ARBA" id="ARBA00022737"/>
    </source>
</evidence>
<keyword evidence="9" id="KW-1185">Reference proteome</keyword>
<evidence type="ECO:0000256" key="3">
    <source>
        <dbReference type="PROSITE-ProRule" id="PRU00023"/>
    </source>
</evidence>
<dbReference type="Proteomes" id="UP001152797">
    <property type="component" value="Unassembled WGS sequence"/>
</dbReference>
<protein>
    <submittedName>
        <fullName evidence="8">Ankyrin repeat domain-containing protein 50</fullName>
    </submittedName>
</protein>
<feature type="non-terminal residue" evidence="6">
    <location>
        <position position="774"/>
    </location>
</feature>
<dbReference type="GO" id="GO:0000976">
    <property type="term" value="F:transcription cis-regulatory region binding"/>
    <property type="evidence" value="ECO:0007669"/>
    <property type="project" value="TreeGrafter"/>
</dbReference>
<dbReference type="GO" id="GO:0005634">
    <property type="term" value="C:nucleus"/>
    <property type="evidence" value="ECO:0007669"/>
    <property type="project" value="TreeGrafter"/>
</dbReference>
<dbReference type="AlphaFoldDB" id="A0A9P1BX58"/>
<feature type="repeat" description="ANK" evidence="3">
    <location>
        <begin position="32"/>
        <end position="64"/>
    </location>
</feature>
<evidence type="ECO:0000313" key="7">
    <source>
        <dbReference type="EMBL" id="CAL1133201.1"/>
    </source>
</evidence>
<reference evidence="7" key="2">
    <citation type="submission" date="2024-04" db="EMBL/GenBank/DDBJ databases">
        <authorList>
            <person name="Chen Y."/>
            <person name="Shah S."/>
            <person name="Dougan E. K."/>
            <person name="Thang M."/>
            <person name="Chan C."/>
        </authorList>
    </citation>
    <scope>NUCLEOTIDE SEQUENCE [LARGE SCALE GENOMIC DNA]</scope>
</reference>
<dbReference type="SUPFAM" id="SSF48403">
    <property type="entry name" value="Ankyrin repeat"/>
    <property type="match status" value="1"/>
</dbReference>
<name>A0A9P1BX58_9DINO</name>
<feature type="repeat" description="ANK" evidence="3">
    <location>
        <begin position="98"/>
        <end position="130"/>
    </location>
</feature>
<evidence type="ECO:0000313" key="6">
    <source>
        <dbReference type="EMBL" id="CAI3979826.1"/>
    </source>
</evidence>
<dbReference type="GO" id="GO:0005509">
    <property type="term" value="F:calcium ion binding"/>
    <property type="evidence" value="ECO:0007669"/>
    <property type="project" value="InterPro"/>
</dbReference>
<feature type="compositionally biased region" description="Low complexity" evidence="4">
    <location>
        <begin position="455"/>
        <end position="466"/>
    </location>
</feature>
<dbReference type="EMBL" id="CAMXCT020000515">
    <property type="protein sequence ID" value="CAL1133201.1"/>
    <property type="molecule type" value="Genomic_DNA"/>
</dbReference>
<dbReference type="SMART" id="SM00248">
    <property type="entry name" value="ANK"/>
    <property type="match status" value="4"/>
</dbReference>
<accession>A0A9P1BX58</accession>
<feature type="repeat" description="ANK" evidence="3">
    <location>
        <begin position="1"/>
        <end position="31"/>
    </location>
</feature>
<dbReference type="PROSITE" id="PS50297">
    <property type="entry name" value="ANK_REP_REGION"/>
    <property type="match status" value="4"/>
</dbReference>
<dbReference type="Gene3D" id="2.60.220.30">
    <property type="match status" value="1"/>
</dbReference>
<proteinExistence type="predicted"/>
<dbReference type="PROSITE" id="PS50222">
    <property type="entry name" value="EF_HAND_2"/>
    <property type="match status" value="1"/>
</dbReference>
<evidence type="ECO:0000256" key="2">
    <source>
        <dbReference type="ARBA" id="ARBA00023043"/>
    </source>
</evidence>
<evidence type="ECO:0000313" key="9">
    <source>
        <dbReference type="Proteomes" id="UP001152797"/>
    </source>
</evidence>
<dbReference type="GO" id="GO:0045944">
    <property type="term" value="P:positive regulation of transcription by RNA polymerase II"/>
    <property type="evidence" value="ECO:0007669"/>
    <property type="project" value="TreeGrafter"/>
</dbReference>
<feature type="repeat" description="ANK" evidence="3">
    <location>
        <begin position="65"/>
        <end position="97"/>
    </location>
</feature>
<feature type="non-terminal residue" evidence="6">
    <location>
        <position position="1"/>
    </location>
</feature>
<dbReference type="PANTHER" id="PTHR24193:SF121">
    <property type="entry name" value="ADA2A-CONTAINING COMPLEX COMPONENT 3, ISOFORM D"/>
    <property type="match status" value="1"/>
</dbReference>
<dbReference type="Pfam" id="PF00023">
    <property type="entry name" value="Ank"/>
    <property type="match status" value="1"/>
</dbReference>
<dbReference type="OrthoDB" id="20872at2759"/>
<keyword evidence="2 3" id="KW-0040">ANK repeat</keyword>
<dbReference type="PANTHER" id="PTHR24193">
    <property type="entry name" value="ANKYRIN REPEAT PROTEIN"/>
    <property type="match status" value="1"/>
</dbReference>
<evidence type="ECO:0000259" key="5">
    <source>
        <dbReference type="PROSITE" id="PS50222"/>
    </source>
</evidence>
<comment type="caution">
    <text evidence="6">The sequence shown here is derived from an EMBL/GenBank/DDBJ whole genome shotgun (WGS) entry which is preliminary data.</text>
</comment>
<evidence type="ECO:0000313" key="8">
    <source>
        <dbReference type="EMBL" id="CAL4767138.1"/>
    </source>
</evidence>
<evidence type="ECO:0000256" key="4">
    <source>
        <dbReference type="SAM" id="MobiDB-lite"/>
    </source>
</evidence>
<dbReference type="InterPro" id="IPR002048">
    <property type="entry name" value="EF_hand_dom"/>
</dbReference>
<dbReference type="CDD" id="cd17039">
    <property type="entry name" value="Ubl_ubiquitin_like"/>
    <property type="match status" value="1"/>
</dbReference>
<keyword evidence="1" id="KW-0677">Repeat</keyword>
<organism evidence="6">
    <name type="scientific">Cladocopium goreaui</name>
    <dbReference type="NCBI Taxonomy" id="2562237"/>
    <lineage>
        <taxon>Eukaryota</taxon>
        <taxon>Sar</taxon>
        <taxon>Alveolata</taxon>
        <taxon>Dinophyceae</taxon>
        <taxon>Suessiales</taxon>
        <taxon>Symbiodiniaceae</taxon>
        <taxon>Cladocopium</taxon>
    </lineage>
</organism>
<dbReference type="EMBL" id="CAMXCT030000515">
    <property type="protein sequence ID" value="CAL4767138.1"/>
    <property type="molecule type" value="Genomic_DNA"/>
</dbReference>
<dbReference type="EMBL" id="CAMXCT010000515">
    <property type="protein sequence ID" value="CAI3979826.1"/>
    <property type="molecule type" value="Genomic_DNA"/>
</dbReference>
<gene>
    <name evidence="6" type="ORF">C1SCF055_LOCUS7752</name>
</gene>